<dbReference type="PANTHER" id="PTHR48451:SF1">
    <property type="entry name" value="DUF4218 DOMAIN-CONTAINING PROTEIN"/>
    <property type="match status" value="1"/>
</dbReference>
<proteinExistence type="predicted"/>
<dbReference type="Proteomes" id="UP000245207">
    <property type="component" value="Unassembled WGS sequence"/>
</dbReference>
<dbReference type="OrthoDB" id="1722527at2759"/>
<comment type="caution">
    <text evidence="1">The sequence shown here is derived from an EMBL/GenBank/DDBJ whole genome shotgun (WGS) entry which is preliminary data.</text>
</comment>
<keyword evidence="2" id="KW-1185">Reference proteome</keyword>
<name>A0A2U1KY37_ARTAN</name>
<gene>
    <name evidence="1" type="ORF">CTI12_AA552050</name>
</gene>
<dbReference type="PANTHER" id="PTHR48451">
    <property type="entry name" value="DUF4218 DOMAIN-CONTAINING PROTEIN"/>
    <property type="match status" value="1"/>
</dbReference>
<reference evidence="1 2" key="1">
    <citation type="journal article" date="2018" name="Mol. Plant">
        <title>The genome of Artemisia annua provides insight into the evolution of Asteraceae family and artemisinin biosynthesis.</title>
        <authorList>
            <person name="Shen Q."/>
            <person name="Zhang L."/>
            <person name="Liao Z."/>
            <person name="Wang S."/>
            <person name="Yan T."/>
            <person name="Shi P."/>
            <person name="Liu M."/>
            <person name="Fu X."/>
            <person name="Pan Q."/>
            <person name="Wang Y."/>
            <person name="Lv Z."/>
            <person name="Lu X."/>
            <person name="Zhang F."/>
            <person name="Jiang W."/>
            <person name="Ma Y."/>
            <person name="Chen M."/>
            <person name="Hao X."/>
            <person name="Li L."/>
            <person name="Tang Y."/>
            <person name="Lv G."/>
            <person name="Zhou Y."/>
            <person name="Sun X."/>
            <person name="Brodelius P.E."/>
            <person name="Rose J.K.C."/>
            <person name="Tang K."/>
        </authorList>
    </citation>
    <scope>NUCLEOTIDE SEQUENCE [LARGE SCALE GENOMIC DNA]</scope>
    <source>
        <strain evidence="2">cv. Huhao1</strain>
        <tissue evidence="1">Leaf</tissue>
    </source>
</reference>
<dbReference type="EMBL" id="PKPP01012928">
    <property type="protein sequence ID" value="PWA41661.1"/>
    <property type="molecule type" value="Genomic_DNA"/>
</dbReference>
<organism evidence="1 2">
    <name type="scientific">Artemisia annua</name>
    <name type="common">Sweet wormwood</name>
    <dbReference type="NCBI Taxonomy" id="35608"/>
    <lineage>
        <taxon>Eukaryota</taxon>
        <taxon>Viridiplantae</taxon>
        <taxon>Streptophyta</taxon>
        <taxon>Embryophyta</taxon>
        <taxon>Tracheophyta</taxon>
        <taxon>Spermatophyta</taxon>
        <taxon>Magnoliopsida</taxon>
        <taxon>eudicotyledons</taxon>
        <taxon>Gunneridae</taxon>
        <taxon>Pentapetalae</taxon>
        <taxon>asterids</taxon>
        <taxon>campanulids</taxon>
        <taxon>Asterales</taxon>
        <taxon>Asteraceae</taxon>
        <taxon>Asteroideae</taxon>
        <taxon>Anthemideae</taxon>
        <taxon>Artemisiinae</taxon>
        <taxon>Artemisia</taxon>
    </lineage>
</organism>
<sequence>MPGHQVGAIDTKVLDLETLPKAHSYVLFNCSKVDEFITEHLMSIRDNNRQMSEHGVQRLHSETFTE</sequence>
<evidence type="ECO:0000313" key="1">
    <source>
        <dbReference type="EMBL" id="PWA41661.1"/>
    </source>
</evidence>
<evidence type="ECO:0000313" key="2">
    <source>
        <dbReference type="Proteomes" id="UP000245207"/>
    </source>
</evidence>
<accession>A0A2U1KY37</accession>
<dbReference type="AlphaFoldDB" id="A0A2U1KY37"/>
<protein>
    <submittedName>
        <fullName evidence="1">Uncharacterized protein</fullName>
    </submittedName>
</protein>